<organism evidence="1 2">
    <name type="scientific">Novimethylophilus kurashikiensis</name>
    <dbReference type="NCBI Taxonomy" id="1825523"/>
    <lineage>
        <taxon>Bacteria</taxon>
        <taxon>Pseudomonadati</taxon>
        <taxon>Pseudomonadota</taxon>
        <taxon>Betaproteobacteria</taxon>
        <taxon>Nitrosomonadales</taxon>
        <taxon>Methylophilaceae</taxon>
        <taxon>Novimethylophilus</taxon>
    </lineage>
</organism>
<protein>
    <submittedName>
        <fullName evidence="1">Uncharacterized protein</fullName>
    </submittedName>
</protein>
<reference evidence="1 2" key="1">
    <citation type="journal article" date="2018" name="Environ. Microbiol.">
        <title>Isolation and genomic characterization of Novimethylophilus kurashikiensis gen. nov. sp. nov., a new lanthanide-dependent methylotrophic species of Methylophilaceae.</title>
        <authorList>
            <person name="Lv H."/>
            <person name="Sahin N."/>
            <person name="Tani A."/>
        </authorList>
    </citation>
    <scope>NUCLEOTIDE SEQUENCE [LARGE SCALE GENOMIC DNA]</scope>
    <source>
        <strain evidence="1 2">La2-4</strain>
    </source>
</reference>
<dbReference type="OrthoDB" id="2870328at2"/>
<evidence type="ECO:0000313" key="1">
    <source>
        <dbReference type="EMBL" id="GBG13445.1"/>
    </source>
</evidence>
<evidence type="ECO:0000313" key="2">
    <source>
        <dbReference type="Proteomes" id="UP000245081"/>
    </source>
</evidence>
<dbReference type="Proteomes" id="UP000245081">
    <property type="component" value="Unassembled WGS sequence"/>
</dbReference>
<name>A0A2R5F5L9_9PROT</name>
<comment type="caution">
    <text evidence="1">The sequence shown here is derived from an EMBL/GenBank/DDBJ whole genome shotgun (WGS) entry which is preliminary data.</text>
</comment>
<accession>A0A2R5F5L9</accession>
<dbReference type="EMBL" id="BDOQ01000003">
    <property type="protein sequence ID" value="GBG13445.1"/>
    <property type="molecule type" value="Genomic_DNA"/>
</dbReference>
<keyword evidence="2" id="KW-1185">Reference proteome</keyword>
<sequence>MKLHQKGFLLVEISKAASIWDSDLISKVLKEYNLSGDYWVNSIRVALDELAAAGLIVRVSSRLDDRTPTIPGSLRFNWRLSEFGRSRMRDTGLLAYP</sequence>
<dbReference type="RefSeq" id="WP_109014647.1">
    <property type="nucleotide sequence ID" value="NZ_BDOQ01000003.1"/>
</dbReference>
<dbReference type="AlphaFoldDB" id="A0A2R5F5L9"/>
<gene>
    <name evidence="1" type="ORF">NMK_0992</name>
</gene>
<proteinExistence type="predicted"/>